<dbReference type="EMBL" id="KU647626">
    <property type="protein sequence ID" value="AMM44199.1"/>
    <property type="molecule type" value="Genomic_DNA"/>
</dbReference>
<dbReference type="GeneID" id="29124741"/>
<sequence length="69" mass="7794">MMDGIEIRCPANPVRLLLRVGHIVQIEGANMIEVACRDCRNQHRKNGEKVDLVLHRFNVAGELVETEVS</sequence>
<dbReference type="Proteomes" id="UP000201386">
    <property type="component" value="Segment"/>
</dbReference>
<evidence type="ECO:0000313" key="2">
    <source>
        <dbReference type="Proteomes" id="UP000201386"/>
    </source>
</evidence>
<protein>
    <submittedName>
        <fullName evidence="1">Uncharacterized protein</fullName>
    </submittedName>
</protein>
<dbReference type="RefSeq" id="YP_009301286.1">
    <property type="nucleotide sequence ID" value="NC_031231.1"/>
</dbReference>
<evidence type="ECO:0000313" key="1">
    <source>
        <dbReference type="EMBL" id="AMM44199.1"/>
    </source>
</evidence>
<reference evidence="1 2" key="1">
    <citation type="submission" date="2016-02" db="EMBL/GenBank/DDBJ databases">
        <authorList>
            <person name="Lynch K.C."/>
            <person name="Doan M."/>
            <person name="Paisley J.T."/>
            <person name="Allen K.G."/>
            <person name="Gaffney B.L."/>
            <person name="Rinehart C.A."/>
            <person name="King R.A."/>
            <person name="Staples A."/>
            <person name="Bowman C.A."/>
            <person name="Russell D.A."/>
            <person name="Pope W.H."/>
            <person name="Jacobs-Sera D."/>
            <person name="Hendrix R.W."/>
            <person name="Hatfull G.F."/>
        </authorList>
    </citation>
    <scope>NUCLEOTIDE SEQUENCE [LARGE SCALE GENOMIC DNA]</scope>
</reference>
<dbReference type="KEGG" id="vg:29124741"/>
<accession>A0A140G6B4</accession>
<name>A0A140G6B4_9CAUD</name>
<proteinExistence type="predicted"/>
<organism evidence="1 2">
    <name type="scientific">Arthrobacter phage KellEzio</name>
    <dbReference type="NCBI Taxonomy" id="1796995"/>
    <lineage>
        <taxon>Viruses</taxon>
        <taxon>Duplodnaviria</taxon>
        <taxon>Heunggongvirae</taxon>
        <taxon>Uroviricota</taxon>
        <taxon>Caudoviricetes</taxon>
        <taxon>Kelleziovirus</taxon>
        <taxon>Kelleziovirus kellezzio</taxon>
    </lineage>
</organism>
<gene>
    <name evidence="1" type="primary">29</name>
    <name evidence="1" type="ORF">KELLEZIO_29</name>
</gene>
<keyword evidence="2" id="KW-1185">Reference proteome</keyword>